<evidence type="ECO:0000313" key="13">
    <source>
        <dbReference type="Proteomes" id="UP000515873"/>
    </source>
</evidence>
<dbReference type="Gene3D" id="3.90.25.10">
    <property type="entry name" value="UDP-galactose 4-epimerase, domain 1"/>
    <property type="match status" value="1"/>
</dbReference>
<name>A0A7G8Q4C6_9GAMM</name>
<dbReference type="Proteomes" id="UP000515873">
    <property type="component" value="Chromosome"/>
</dbReference>
<dbReference type="Pfam" id="PF01370">
    <property type="entry name" value="Epimerase"/>
    <property type="match status" value="1"/>
</dbReference>
<dbReference type="InterPro" id="IPR001509">
    <property type="entry name" value="Epimerase_deHydtase"/>
</dbReference>
<evidence type="ECO:0000256" key="7">
    <source>
        <dbReference type="ARBA" id="ARBA00023027"/>
    </source>
</evidence>
<evidence type="ECO:0000256" key="4">
    <source>
        <dbReference type="ARBA" id="ARBA00007637"/>
    </source>
</evidence>
<proteinExistence type="inferred from homology"/>
<evidence type="ECO:0000256" key="9">
    <source>
        <dbReference type="ARBA" id="ARBA00023277"/>
    </source>
</evidence>
<dbReference type="EC" id="5.1.3.2" evidence="5 10"/>
<reference evidence="12 13" key="1">
    <citation type="submission" date="2020-08" db="EMBL/GenBank/DDBJ databases">
        <title>Dyella sp. G9 isolated from forest soil.</title>
        <authorList>
            <person name="Fu J."/>
            <person name="Qiu L."/>
        </authorList>
    </citation>
    <scope>NUCLEOTIDE SEQUENCE [LARGE SCALE GENOMIC DNA]</scope>
    <source>
        <strain evidence="12 13">G9</strain>
    </source>
</reference>
<comment type="cofactor">
    <cofactor evidence="2 10">
        <name>NAD(+)</name>
        <dbReference type="ChEBI" id="CHEBI:57540"/>
    </cofactor>
</comment>
<evidence type="ECO:0000256" key="3">
    <source>
        <dbReference type="ARBA" id="ARBA00004947"/>
    </source>
</evidence>
<evidence type="ECO:0000256" key="6">
    <source>
        <dbReference type="ARBA" id="ARBA00018569"/>
    </source>
</evidence>
<dbReference type="EMBL" id="CP060412">
    <property type="protein sequence ID" value="QNK01634.1"/>
    <property type="molecule type" value="Genomic_DNA"/>
</dbReference>
<dbReference type="GO" id="GO:0003978">
    <property type="term" value="F:UDP-glucose 4-epimerase activity"/>
    <property type="evidence" value="ECO:0007669"/>
    <property type="project" value="UniProtKB-UniRule"/>
</dbReference>
<comment type="pathway">
    <text evidence="3 10">Carbohydrate metabolism; galactose metabolism.</text>
</comment>
<gene>
    <name evidence="12" type="primary">galE</name>
    <name evidence="12" type="ORF">H8F01_00180</name>
</gene>
<organism evidence="12 13">
    <name type="scientific">Dyella telluris</name>
    <dbReference type="NCBI Taxonomy" id="2763498"/>
    <lineage>
        <taxon>Bacteria</taxon>
        <taxon>Pseudomonadati</taxon>
        <taxon>Pseudomonadota</taxon>
        <taxon>Gammaproteobacteria</taxon>
        <taxon>Lysobacterales</taxon>
        <taxon>Rhodanobacteraceae</taxon>
        <taxon>Dyella</taxon>
    </lineage>
</organism>
<evidence type="ECO:0000259" key="11">
    <source>
        <dbReference type="Pfam" id="PF01370"/>
    </source>
</evidence>
<evidence type="ECO:0000313" key="12">
    <source>
        <dbReference type="EMBL" id="QNK01634.1"/>
    </source>
</evidence>
<dbReference type="SUPFAM" id="SSF51735">
    <property type="entry name" value="NAD(P)-binding Rossmann-fold domains"/>
    <property type="match status" value="1"/>
</dbReference>
<dbReference type="KEGG" id="dtl:H8F01_00180"/>
<dbReference type="InterPro" id="IPR005886">
    <property type="entry name" value="UDP_G4E"/>
</dbReference>
<dbReference type="Gene3D" id="3.40.50.720">
    <property type="entry name" value="NAD(P)-binding Rossmann-like Domain"/>
    <property type="match status" value="1"/>
</dbReference>
<evidence type="ECO:0000256" key="10">
    <source>
        <dbReference type="RuleBase" id="RU366046"/>
    </source>
</evidence>
<keyword evidence="7 10" id="KW-0520">NAD</keyword>
<comment type="subunit">
    <text evidence="10">Homodimer.</text>
</comment>
<feature type="domain" description="NAD-dependent epimerase/dehydratase" evidence="11">
    <location>
        <begin position="6"/>
        <end position="254"/>
    </location>
</feature>
<dbReference type="NCBIfam" id="TIGR01179">
    <property type="entry name" value="galE"/>
    <property type="match status" value="1"/>
</dbReference>
<evidence type="ECO:0000256" key="8">
    <source>
        <dbReference type="ARBA" id="ARBA00023235"/>
    </source>
</evidence>
<dbReference type="PANTHER" id="PTHR43725:SF53">
    <property type="entry name" value="UDP-ARABINOSE 4-EPIMERASE 1"/>
    <property type="match status" value="1"/>
</dbReference>
<dbReference type="PANTHER" id="PTHR43725">
    <property type="entry name" value="UDP-GLUCOSE 4-EPIMERASE"/>
    <property type="match status" value="1"/>
</dbReference>
<protein>
    <recommendedName>
        <fullName evidence="6 10">UDP-glucose 4-epimerase</fullName>
        <ecNumber evidence="5 10">5.1.3.2</ecNumber>
    </recommendedName>
</protein>
<dbReference type="InterPro" id="IPR036291">
    <property type="entry name" value="NAD(P)-bd_dom_sf"/>
</dbReference>
<comment type="similarity">
    <text evidence="4 10">Belongs to the NAD(P)-dependent epimerase/dehydratase family.</text>
</comment>
<evidence type="ECO:0000256" key="5">
    <source>
        <dbReference type="ARBA" id="ARBA00013189"/>
    </source>
</evidence>
<dbReference type="GO" id="GO:0033499">
    <property type="term" value="P:galactose catabolic process via UDP-galactose, Leloir pathway"/>
    <property type="evidence" value="ECO:0007669"/>
    <property type="project" value="TreeGrafter"/>
</dbReference>
<accession>A0A7G8Q4C6</accession>
<comment type="catalytic activity">
    <reaction evidence="1 10">
        <text>UDP-alpha-D-glucose = UDP-alpha-D-galactose</text>
        <dbReference type="Rhea" id="RHEA:22168"/>
        <dbReference type="ChEBI" id="CHEBI:58885"/>
        <dbReference type="ChEBI" id="CHEBI:66914"/>
        <dbReference type="EC" id="5.1.3.2"/>
    </reaction>
</comment>
<evidence type="ECO:0000256" key="2">
    <source>
        <dbReference type="ARBA" id="ARBA00001911"/>
    </source>
</evidence>
<evidence type="ECO:0000256" key="1">
    <source>
        <dbReference type="ARBA" id="ARBA00000083"/>
    </source>
</evidence>
<keyword evidence="9 10" id="KW-0119">Carbohydrate metabolism</keyword>
<keyword evidence="13" id="KW-1185">Reference proteome</keyword>
<dbReference type="AlphaFoldDB" id="A0A7G8Q4C6"/>
<dbReference type="CDD" id="cd05247">
    <property type="entry name" value="UDP_G4E_1_SDR_e"/>
    <property type="match status" value="1"/>
</dbReference>
<sequence length="336" mass="36407">MNMQKVLVTGGAGYIGSHVVQQLASRGEHVVVIDNLSSGYREAVRGAELVVGNVGDAALVESVLRANDIDAVMHFAAHTVVPESVSDPLKYYGNNTCNTRNLLAACEAAGVDKFIFSSTAAVYGLTEHGVADEDTPTHPANPYGTSKLMSEMMLCDYCMTGRMRHVILRYFNVAGCDPKGRIGHSAPTATLLVKAACEHAVGKRASMAIYGTDYDTPDGTGIRDYIHVEDLASAHLRALDHLREGGVSLKLNCGYGHGYSVREVLDSVARVGGHPLNIVELPRREGDLAMLIACSDRLKQVLDWHPQYDDLDFIVRTALTWERKMVGEHARLSSVA</sequence>
<dbReference type="UniPathway" id="UPA00214"/>
<keyword evidence="8 10" id="KW-0413">Isomerase</keyword>